<dbReference type="RefSeq" id="XP_020429569.1">
    <property type="nucleotide sequence ID" value="XM_020582788.1"/>
</dbReference>
<protein>
    <submittedName>
        <fullName evidence="1">Uncharacterized protein</fullName>
    </submittedName>
</protein>
<dbReference type="InParanoid" id="D3BLJ0"/>
<dbReference type="Proteomes" id="UP000001396">
    <property type="component" value="Unassembled WGS sequence"/>
</dbReference>
<dbReference type="EMBL" id="ADBJ01000042">
    <property type="protein sequence ID" value="EFA77441.1"/>
    <property type="molecule type" value="Genomic_DNA"/>
</dbReference>
<evidence type="ECO:0000313" key="1">
    <source>
        <dbReference type="EMBL" id="EFA77441.1"/>
    </source>
</evidence>
<reference evidence="1 2" key="1">
    <citation type="journal article" date="2011" name="Genome Res.">
        <title>Phylogeny-wide analysis of social amoeba genomes highlights ancient origins for complex intercellular communication.</title>
        <authorList>
            <person name="Heidel A.J."/>
            <person name="Lawal H.M."/>
            <person name="Felder M."/>
            <person name="Schilde C."/>
            <person name="Helps N.R."/>
            <person name="Tunggal B."/>
            <person name="Rivero F."/>
            <person name="John U."/>
            <person name="Schleicher M."/>
            <person name="Eichinger L."/>
            <person name="Platzer M."/>
            <person name="Noegel A.A."/>
            <person name="Schaap P."/>
            <person name="Gloeckner G."/>
        </authorList>
    </citation>
    <scope>NUCLEOTIDE SEQUENCE [LARGE SCALE GENOMIC DNA]</scope>
    <source>
        <strain evidence="2">ATCC 26659 / Pp 5 / PN500</strain>
    </source>
</reference>
<dbReference type="AlphaFoldDB" id="D3BLJ0"/>
<gene>
    <name evidence="1" type="ORF">PPL_12043</name>
</gene>
<accession>D3BLJ0</accession>
<dbReference type="GeneID" id="31367510"/>
<proteinExistence type="predicted"/>
<keyword evidence="2" id="KW-1185">Reference proteome</keyword>
<comment type="caution">
    <text evidence="1">The sequence shown here is derived from an EMBL/GenBank/DDBJ whole genome shotgun (WGS) entry which is preliminary data.</text>
</comment>
<name>D3BLJ0_HETP5</name>
<organism evidence="1 2">
    <name type="scientific">Heterostelium pallidum (strain ATCC 26659 / Pp 5 / PN500)</name>
    <name type="common">Cellular slime mold</name>
    <name type="synonym">Polysphondylium pallidum</name>
    <dbReference type="NCBI Taxonomy" id="670386"/>
    <lineage>
        <taxon>Eukaryota</taxon>
        <taxon>Amoebozoa</taxon>
        <taxon>Evosea</taxon>
        <taxon>Eumycetozoa</taxon>
        <taxon>Dictyostelia</taxon>
        <taxon>Acytosteliales</taxon>
        <taxon>Acytosteliaceae</taxon>
        <taxon>Heterostelium</taxon>
    </lineage>
</organism>
<evidence type="ECO:0000313" key="2">
    <source>
        <dbReference type="Proteomes" id="UP000001396"/>
    </source>
</evidence>
<sequence length="138" mass="16070">MTDNEDSILFKIRFRYSELNEQQRRRVLNIFANYKNHTQATIPNHGVECYQIDPPEYREDTCFAYNTEFIFHFRSDIVTLFVIDFLCRTTNSSRRFKGVSSLSDNELRTDSPSRCQIMTCLLLGGCALSDTLIGKMTC</sequence>